<proteinExistence type="predicted"/>
<reference evidence="2" key="2">
    <citation type="submission" date="2015-01" db="EMBL/GenBank/DDBJ databases">
        <title>Evolutionary Origins and Diversification of the Mycorrhizal Mutualists.</title>
        <authorList>
            <consortium name="DOE Joint Genome Institute"/>
            <consortium name="Mycorrhizal Genomics Consortium"/>
            <person name="Kohler A."/>
            <person name="Kuo A."/>
            <person name="Nagy L.G."/>
            <person name="Floudas D."/>
            <person name="Copeland A."/>
            <person name="Barry K.W."/>
            <person name="Cichocki N."/>
            <person name="Veneault-Fourrey C."/>
            <person name="LaButti K."/>
            <person name="Lindquist E.A."/>
            <person name="Lipzen A."/>
            <person name="Lundell T."/>
            <person name="Morin E."/>
            <person name="Murat C."/>
            <person name="Riley R."/>
            <person name="Ohm R."/>
            <person name="Sun H."/>
            <person name="Tunlid A."/>
            <person name="Henrissat B."/>
            <person name="Grigoriev I.V."/>
            <person name="Hibbett D.S."/>
            <person name="Martin F."/>
        </authorList>
    </citation>
    <scope>NUCLEOTIDE SEQUENCE [LARGE SCALE GENOMIC DNA]</scope>
    <source>
        <strain evidence="2">ATCC 200175</strain>
    </source>
</reference>
<evidence type="ECO:0000313" key="2">
    <source>
        <dbReference type="Proteomes" id="UP000053647"/>
    </source>
</evidence>
<sequence length="66" mass="7113">MQGDSSMPPMFTSVNASCWRTCHFKSSSYCAQLSEKVALRCLVKAVLNIDAPQRSGSACKELAALS</sequence>
<name>A0A0C9SPK0_PAXIN</name>
<dbReference type="HOGENOM" id="CLU_2831866_0_0_1"/>
<keyword evidence="2" id="KW-1185">Reference proteome</keyword>
<organism evidence="1 2">
    <name type="scientific">Paxillus involutus ATCC 200175</name>
    <dbReference type="NCBI Taxonomy" id="664439"/>
    <lineage>
        <taxon>Eukaryota</taxon>
        <taxon>Fungi</taxon>
        <taxon>Dikarya</taxon>
        <taxon>Basidiomycota</taxon>
        <taxon>Agaricomycotina</taxon>
        <taxon>Agaricomycetes</taxon>
        <taxon>Agaricomycetidae</taxon>
        <taxon>Boletales</taxon>
        <taxon>Paxilineae</taxon>
        <taxon>Paxillaceae</taxon>
        <taxon>Paxillus</taxon>
    </lineage>
</organism>
<evidence type="ECO:0000313" key="1">
    <source>
        <dbReference type="EMBL" id="KIJ09054.1"/>
    </source>
</evidence>
<reference evidence="1 2" key="1">
    <citation type="submission" date="2014-06" db="EMBL/GenBank/DDBJ databases">
        <authorList>
            <consortium name="DOE Joint Genome Institute"/>
            <person name="Kuo A."/>
            <person name="Kohler A."/>
            <person name="Nagy L.G."/>
            <person name="Floudas D."/>
            <person name="Copeland A."/>
            <person name="Barry K.W."/>
            <person name="Cichocki N."/>
            <person name="Veneault-Fourrey C."/>
            <person name="LaButti K."/>
            <person name="Lindquist E.A."/>
            <person name="Lipzen A."/>
            <person name="Lundell T."/>
            <person name="Morin E."/>
            <person name="Murat C."/>
            <person name="Sun H."/>
            <person name="Tunlid A."/>
            <person name="Henrissat B."/>
            <person name="Grigoriev I.V."/>
            <person name="Hibbett D.S."/>
            <person name="Martin F."/>
            <person name="Nordberg H.P."/>
            <person name="Cantor M.N."/>
            <person name="Hua S.X."/>
        </authorList>
    </citation>
    <scope>NUCLEOTIDE SEQUENCE [LARGE SCALE GENOMIC DNA]</scope>
    <source>
        <strain evidence="1 2">ATCC 200175</strain>
    </source>
</reference>
<protein>
    <submittedName>
        <fullName evidence="1">Uncharacterized protein</fullName>
    </submittedName>
</protein>
<dbReference type="Proteomes" id="UP000053647">
    <property type="component" value="Unassembled WGS sequence"/>
</dbReference>
<dbReference type="AlphaFoldDB" id="A0A0C9SPK0"/>
<accession>A0A0C9SPK0</accession>
<gene>
    <name evidence="1" type="ORF">PAXINDRAFT_172649</name>
</gene>
<dbReference type="EMBL" id="KN819513">
    <property type="protein sequence ID" value="KIJ09054.1"/>
    <property type="molecule type" value="Genomic_DNA"/>
</dbReference>